<dbReference type="EMBL" id="JACVVK020000192">
    <property type="protein sequence ID" value="KAK7485613.1"/>
    <property type="molecule type" value="Genomic_DNA"/>
</dbReference>
<feature type="region of interest" description="Disordered" evidence="1">
    <location>
        <begin position="26"/>
        <end position="49"/>
    </location>
</feature>
<feature type="non-terminal residue" evidence="2">
    <location>
        <position position="89"/>
    </location>
</feature>
<sequence>LLRWKESAVASTWQSRCKCLQQGNGSVCSLPKHQRQKSPPQRSKHGGKGTVCACATNTRSIPSALARRIVVPTPRSCTSPATPDAPDPR</sequence>
<organism evidence="2 3">
    <name type="scientific">Batillaria attramentaria</name>
    <dbReference type="NCBI Taxonomy" id="370345"/>
    <lineage>
        <taxon>Eukaryota</taxon>
        <taxon>Metazoa</taxon>
        <taxon>Spiralia</taxon>
        <taxon>Lophotrochozoa</taxon>
        <taxon>Mollusca</taxon>
        <taxon>Gastropoda</taxon>
        <taxon>Caenogastropoda</taxon>
        <taxon>Sorbeoconcha</taxon>
        <taxon>Cerithioidea</taxon>
        <taxon>Batillariidae</taxon>
        <taxon>Batillaria</taxon>
    </lineage>
</organism>
<evidence type="ECO:0000256" key="1">
    <source>
        <dbReference type="SAM" id="MobiDB-lite"/>
    </source>
</evidence>
<comment type="caution">
    <text evidence="2">The sequence shown here is derived from an EMBL/GenBank/DDBJ whole genome shotgun (WGS) entry which is preliminary data.</text>
</comment>
<evidence type="ECO:0000313" key="3">
    <source>
        <dbReference type="Proteomes" id="UP001519460"/>
    </source>
</evidence>
<dbReference type="AlphaFoldDB" id="A0ABD0KF49"/>
<protein>
    <submittedName>
        <fullName evidence="2">Uncharacterized protein</fullName>
    </submittedName>
</protein>
<proteinExistence type="predicted"/>
<name>A0ABD0KF49_9CAEN</name>
<keyword evidence="3" id="KW-1185">Reference proteome</keyword>
<feature type="compositionally biased region" description="Basic residues" evidence="1">
    <location>
        <begin position="32"/>
        <end position="47"/>
    </location>
</feature>
<gene>
    <name evidence="2" type="ORF">BaRGS_00023188</name>
</gene>
<evidence type="ECO:0000313" key="2">
    <source>
        <dbReference type="EMBL" id="KAK7485613.1"/>
    </source>
</evidence>
<reference evidence="2 3" key="1">
    <citation type="journal article" date="2023" name="Sci. Data">
        <title>Genome assembly of the Korean intertidal mud-creeper Batillaria attramentaria.</title>
        <authorList>
            <person name="Patra A.K."/>
            <person name="Ho P.T."/>
            <person name="Jun S."/>
            <person name="Lee S.J."/>
            <person name="Kim Y."/>
            <person name="Won Y.J."/>
        </authorList>
    </citation>
    <scope>NUCLEOTIDE SEQUENCE [LARGE SCALE GENOMIC DNA]</scope>
    <source>
        <strain evidence="2">Wonlab-2016</strain>
    </source>
</reference>
<accession>A0ABD0KF49</accession>
<feature type="non-terminal residue" evidence="2">
    <location>
        <position position="1"/>
    </location>
</feature>
<dbReference type="Proteomes" id="UP001519460">
    <property type="component" value="Unassembled WGS sequence"/>
</dbReference>